<keyword evidence="2" id="KW-1185">Reference proteome</keyword>
<proteinExistence type="predicted"/>
<name>A0A9K3KSA6_9STRA</name>
<dbReference type="AlphaFoldDB" id="A0A9K3KSA6"/>
<protein>
    <submittedName>
        <fullName evidence="1">Uncharacterized protein</fullName>
    </submittedName>
</protein>
<gene>
    <name evidence="1" type="ORF">IV203_017089</name>
</gene>
<reference evidence="1" key="1">
    <citation type="journal article" date="2021" name="Sci. Rep.">
        <title>Diploid genomic architecture of Nitzschia inconspicua, an elite biomass production diatom.</title>
        <authorList>
            <person name="Oliver A."/>
            <person name="Podell S."/>
            <person name="Pinowska A."/>
            <person name="Traller J.C."/>
            <person name="Smith S.R."/>
            <person name="McClure R."/>
            <person name="Beliaev A."/>
            <person name="Bohutskyi P."/>
            <person name="Hill E.A."/>
            <person name="Rabines A."/>
            <person name="Zheng H."/>
            <person name="Allen L.Z."/>
            <person name="Kuo A."/>
            <person name="Grigoriev I.V."/>
            <person name="Allen A.E."/>
            <person name="Hazlebeck D."/>
            <person name="Allen E.E."/>
        </authorList>
    </citation>
    <scope>NUCLEOTIDE SEQUENCE</scope>
    <source>
        <strain evidence="1">Hildebrandi</strain>
    </source>
</reference>
<comment type="caution">
    <text evidence="1">The sequence shown here is derived from an EMBL/GenBank/DDBJ whole genome shotgun (WGS) entry which is preliminary data.</text>
</comment>
<dbReference type="Proteomes" id="UP000693970">
    <property type="component" value="Unassembled WGS sequence"/>
</dbReference>
<organism evidence="1 2">
    <name type="scientific">Nitzschia inconspicua</name>
    <dbReference type="NCBI Taxonomy" id="303405"/>
    <lineage>
        <taxon>Eukaryota</taxon>
        <taxon>Sar</taxon>
        <taxon>Stramenopiles</taxon>
        <taxon>Ochrophyta</taxon>
        <taxon>Bacillariophyta</taxon>
        <taxon>Bacillariophyceae</taxon>
        <taxon>Bacillariophycidae</taxon>
        <taxon>Bacillariales</taxon>
        <taxon>Bacillariaceae</taxon>
        <taxon>Nitzschia</taxon>
    </lineage>
</organism>
<evidence type="ECO:0000313" key="1">
    <source>
        <dbReference type="EMBL" id="KAG7348384.1"/>
    </source>
</evidence>
<sequence>MKSDEISSVEASSNKKLSGDMEVMAKKLKSNDNIVAELQRDVRKAKDSRRPLVDENIAVKQEIRCLEETIGSFSEYMNFQEVIIEKLKEHIHEGVVIQKQ</sequence>
<reference evidence="1" key="2">
    <citation type="submission" date="2021-04" db="EMBL/GenBank/DDBJ databases">
        <authorList>
            <person name="Podell S."/>
        </authorList>
    </citation>
    <scope>NUCLEOTIDE SEQUENCE</scope>
    <source>
        <strain evidence="1">Hildebrandi</strain>
    </source>
</reference>
<evidence type="ECO:0000313" key="2">
    <source>
        <dbReference type="Proteomes" id="UP000693970"/>
    </source>
</evidence>
<dbReference type="EMBL" id="JAGRRH010000020">
    <property type="protein sequence ID" value="KAG7348384.1"/>
    <property type="molecule type" value="Genomic_DNA"/>
</dbReference>
<accession>A0A9K3KSA6</accession>